<organism evidence="1 2">
    <name type="scientific">Agathobaculum ammoniilyticum</name>
    <dbReference type="NCBI Taxonomy" id="2981778"/>
    <lineage>
        <taxon>Bacteria</taxon>
        <taxon>Bacillati</taxon>
        <taxon>Bacillota</taxon>
        <taxon>Clostridia</taxon>
        <taxon>Eubacteriales</taxon>
        <taxon>Butyricicoccaceae</taxon>
        <taxon>Agathobaculum</taxon>
    </lineage>
</organism>
<gene>
    <name evidence="1" type="ORF">OCV66_05790</name>
</gene>
<name>A0ABT2U1W5_9FIRM</name>
<proteinExistence type="predicted"/>
<evidence type="ECO:0008006" key="3">
    <source>
        <dbReference type="Google" id="ProtNLM"/>
    </source>
</evidence>
<evidence type="ECO:0000313" key="1">
    <source>
        <dbReference type="EMBL" id="MCU6788603.1"/>
    </source>
</evidence>
<dbReference type="EMBL" id="JAOQJE010000004">
    <property type="protein sequence ID" value="MCU6788603.1"/>
    <property type="molecule type" value="Genomic_DNA"/>
</dbReference>
<evidence type="ECO:0000313" key="2">
    <source>
        <dbReference type="Proteomes" id="UP001652397"/>
    </source>
</evidence>
<dbReference type="RefSeq" id="WP_147573934.1">
    <property type="nucleotide sequence ID" value="NZ_JAOQJE010000004.1"/>
</dbReference>
<protein>
    <recommendedName>
        <fullName evidence="3">Phage tail tape measure protein</fullName>
    </recommendedName>
</protein>
<sequence length="560" mass="59160">MAKNKVINTVLNLRDNMSGGLLKAAQNAKKSGAKIDDSMIQSTRKVIAFKNKAVSAMQEFAKKSTLAAGAAVGGLAAAFVALDGATEEYRVAQGKLNTAFDAAGFSADAARKSYRNFYAILGDTDTAAEASQLLAKLAQNERDVGAWTRIAAGVSGTFGDSLPIEGLIEAANETAKVGQVTGTLADALNWAGILEDDFNERLSACGSEAGRNKLIMDTLARTYESAAEAFYQNNKQVIDARRNQATLSEITAKLGDASATAKNKLWEMLGAQADGSIRAGSALEWLNDKATQFSDWVAGLDLDGLSTQFDQRFAWAVEKGGQAFAWVQDNGDTIIRVLKTIGAAWGITKVIQFTSSVVTAGKTLLGFVKTAGVLISANPVVLGIAAAVAAGALLIANWDKVKEFAAGLWQKIKDVFGGIKDAIVGAFDSAKDAVGSFFSWLDDKIESVPLLGQLYKGAKGIGSSVLDWLDGATRIQPRGNALGTSYWRGGLTRVNERGGEIINLPSGARIIPHDVSARMAGGPQVTVNVTVAGNVIGNRQYADELGETIVRKIIRAWDNV</sequence>
<keyword evidence="2" id="KW-1185">Reference proteome</keyword>
<dbReference type="Proteomes" id="UP001652397">
    <property type="component" value="Unassembled WGS sequence"/>
</dbReference>
<accession>A0ABT2U1W5</accession>
<reference evidence="1 2" key="1">
    <citation type="journal article" date="2021" name="ISME Commun">
        <title>Automated analysis of genomic sequences facilitates high-throughput and comprehensive description of bacteria.</title>
        <authorList>
            <person name="Hitch T.C.A."/>
        </authorList>
    </citation>
    <scope>NUCLEOTIDE SEQUENCE [LARGE SCALE GENOMIC DNA]</scope>
    <source>
        <strain evidence="1 2">Sanger_34</strain>
    </source>
</reference>
<comment type="caution">
    <text evidence="1">The sequence shown here is derived from an EMBL/GenBank/DDBJ whole genome shotgun (WGS) entry which is preliminary data.</text>
</comment>